<evidence type="ECO:0000256" key="4">
    <source>
        <dbReference type="ARBA" id="ARBA00022723"/>
    </source>
</evidence>
<evidence type="ECO:0000256" key="10">
    <source>
        <dbReference type="ARBA" id="ARBA00044991"/>
    </source>
</evidence>
<dbReference type="SFLD" id="SFLDG01129">
    <property type="entry name" value="C1.5:_HAD__Beta-PGM__Phosphata"/>
    <property type="match status" value="1"/>
</dbReference>
<proteinExistence type="inferred from homology"/>
<comment type="caution">
    <text evidence="12">The sequence shown here is derived from an EMBL/GenBank/DDBJ whole genome shotgun (WGS) entry which is preliminary data.</text>
</comment>
<evidence type="ECO:0000313" key="12">
    <source>
        <dbReference type="EMBL" id="MCD5313602.1"/>
    </source>
</evidence>
<dbReference type="SUPFAM" id="SSF56784">
    <property type="entry name" value="HAD-like"/>
    <property type="match status" value="1"/>
</dbReference>
<evidence type="ECO:0000256" key="7">
    <source>
        <dbReference type="ARBA" id="ARBA00023277"/>
    </source>
</evidence>
<evidence type="ECO:0000256" key="11">
    <source>
        <dbReference type="SAM" id="MobiDB-lite"/>
    </source>
</evidence>
<dbReference type="InterPro" id="IPR036412">
    <property type="entry name" value="HAD-like_sf"/>
</dbReference>
<dbReference type="Proteomes" id="UP001138997">
    <property type="component" value="Unassembled WGS sequence"/>
</dbReference>
<evidence type="ECO:0000256" key="8">
    <source>
        <dbReference type="ARBA" id="ARBA00044926"/>
    </source>
</evidence>
<comment type="cofactor">
    <cofactor evidence="1">
        <name>Mg(2+)</name>
        <dbReference type="ChEBI" id="CHEBI:18420"/>
    </cofactor>
</comment>
<keyword evidence="7" id="KW-0119">Carbohydrate metabolism</keyword>
<evidence type="ECO:0000313" key="13">
    <source>
        <dbReference type="Proteomes" id="UP001138997"/>
    </source>
</evidence>
<dbReference type="InterPro" id="IPR010976">
    <property type="entry name" value="B-phosphoglucomutase_hydrolase"/>
</dbReference>
<keyword evidence="6" id="KW-0413">Isomerase</keyword>
<dbReference type="PANTHER" id="PTHR46193:SF18">
    <property type="entry name" value="HEXITOL PHOSPHATASE B"/>
    <property type="match status" value="1"/>
</dbReference>
<evidence type="ECO:0000256" key="3">
    <source>
        <dbReference type="ARBA" id="ARBA00022553"/>
    </source>
</evidence>
<dbReference type="GO" id="GO:0016787">
    <property type="term" value="F:hydrolase activity"/>
    <property type="evidence" value="ECO:0007669"/>
    <property type="project" value="UniProtKB-KW"/>
</dbReference>
<evidence type="ECO:0000256" key="1">
    <source>
        <dbReference type="ARBA" id="ARBA00001946"/>
    </source>
</evidence>
<dbReference type="InterPro" id="IPR006439">
    <property type="entry name" value="HAD-SF_hydro_IA"/>
</dbReference>
<comment type="catalytic activity">
    <reaction evidence="8">
        <text>beta-D-glucose 1-phosphate = beta-D-glucose 6-phosphate</text>
        <dbReference type="Rhea" id="RHEA:20113"/>
        <dbReference type="ChEBI" id="CHEBI:57684"/>
        <dbReference type="ChEBI" id="CHEBI:58247"/>
        <dbReference type="EC" id="5.4.2.6"/>
    </reaction>
</comment>
<evidence type="ECO:0000256" key="6">
    <source>
        <dbReference type="ARBA" id="ARBA00023235"/>
    </source>
</evidence>
<dbReference type="GO" id="GO:0046872">
    <property type="term" value="F:metal ion binding"/>
    <property type="evidence" value="ECO:0007669"/>
    <property type="project" value="UniProtKB-KW"/>
</dbReference>
<evidence type="ECO:0000256" key="2">
    <source>
        <dbReference type="ARBA" id="ARBA00006171"/>
    </source>
</evidence>
<keyword evidence="3" id="KW-0597">Phosphoprotein</keyword>
<comment type="similarity">
    <text evidence="2">Belongs to the HAD-like hydrolase superfamily. CbbY/CbbZ/Gph/YieH family.</text>
</comment>
<dbReference type="NCBIfam" id="TIGR02009">
    <property type="entry name" value="PGMB-YQAB-SF"/>
    <property type="match status" value="1"/>
</dbReference>
<dbReference type="Gene3D" id="1.10.150.240">
    <property type="entry name" value="Putative phosphatase, domain 2"/>
    <property type="match status" value="1"/>
</dbReference>
<dbReference type="Gene3D" id="3.40.50.1000">
    <property type="entry name" value="HAD superfamily/HAD-like"/>
    <property type="match status" value="1"/>
</dbReference>
<dbReference type="EC" id="5.4.2.6" evidence="9"/>
<protein>
    <recommendedName>
        <fullName evidence="10">Beta-phosphoglucomutase</fullName>
        <ecNumber evidence="9">5.4.2.6</ecNumber>
    </recommendedName>
</protein>
<accession>A0A9X1SV44</accession>
<feature type="region of interest" description="Disordered" evidence="11">
    <location>
        <begin position="88"/>
        <end position="109"/>
    </location>
</feature>
<evidence type="ECO:0000256" key="5">
    <source>
        <dbReference type="ARBA" id="ARBA00022842"/>
    </source>
</evidence>
<dbReference type="RefSeq" id="WP_231444951.1">
    <property type="nucleotide sequence ID" value="NZ_JAJOMB010000012.1"/>
</dbReference>
<dbReference type="EMBL" id="JAJOMB010000012">
    <property type="protein sequence ID" value="MCD5313602.1"/>
    <property type="molecule type" value="Genomic_DNA"/>
</dbReference>
<keyword evidence="5" id="KW-0460">Magnesium</keyword>
<dbReference type="GO" id="GO:0008801">
    <property type="term" value="F:beta-phosphoglucomutase activity"/>
    <property type="evidence" value="ECO:0007669"/>
    <property type="project" value="UniProtKB-EC"/>
</dbReference>
<keyword evidence="13" id="KW-1185">Reference proteome</keyword>
<sequence length="258" mass="27470">MSDPQMARPVDVGLPEQVRACLFDLDGVLTDTASVHASAWKEMFDAYLAERAERLGEPFVPFEIATDYVQYVDGKRRQDGTRSFLASRGITLPEGTADDSPETESVNGLGTRKNNLVHEKIAHEGVTIFDGTFEYLEAVQAAGLRIAVVSSSANTAEVLRVTGLEKFVEARVDAQAAIAAGLHGKPSPETFVHGARLLGFEPAQAVVFEDAIVGVQAGRAGSFGKVVGVDRVGHAAALSEHGADVVVTNLAQLIEKRA</sequence>
<dbReference type="InterPro" id="IPR023214">
    <property type="entry name" value="HAD_sf"/>
</dbReference>
<gene>
    <name evidence="12" type="ORF">LR394_22075</name>
</gene>
<dbReference type="InterPro" id="IPR023198">
    <property type="entry name" value="PGP-like_dom2"/>
</dbReference>
<dbReference type="InterPro" id="IPR051600">
    <property type="entry name" value="Beta-PGM-like"/>
</dbReference>
<keyword evidence="4" id="KW-0479">Metal-binding</keyword>
<reference evidence="12" key="1">
    <citation type="submission" date="2021-11" db="EMBL/GenBank/DDBJ databases">
        <title>Streptomyces corallinus and Kineosporia corallina sp. nov., two new coral-derived marine actinobacteria.</title>
        <authorList>
            <person name="Buangrab K."/>
            <person name="Sutthacheep M."/>
            <person name="Yeemin T."/>
            <person name="Harunari E."/>
            <person name="Igarashi Y."/>
            <person name="Sripreechasak P."/>
            <person name="Kanchanasin P."/>
            <person name="Tanasupawat S."/>
            <person name="Phongsopitanun W."/>
        </authorList>
    </citation>
    <scope>NUCLEOTIDE SEQUENCE</scope>
    <source>
        <strain evidence="12">JCM 31032</strain>
    </source>
</reference>
<dbReference type="Pfam" id="PF00702">
    <property type="entry name" value="Hydrolase"/>
    <property type="match status" value="1"/>
</dbReference>
<name>A0A9X1SV44_9ACTN</name>
<dbReference type="AlphaFoldDB" id="A0A9X1SV44"/>
<dbReference type="SFLD" id="SFLDS00003">
    <property type="entry name" value="Haloacid_Dehalogenase"/>
    <property type="match status" value="1"/>
</dbReference>
<evidence type="ECO:0000256" key="9">
    <source>
        <dbReference type="ARBA" id="ARBA00044968"/>
    </source>
</evidence>
<keyword evidence="12" id="KW-0378">Hydrolase</keyword>
<organism evidence="12 13">
    <name type="scientific">Kineosporia babensis</name>
    <dbReference type="NCBI Taxonomy" id="499548"/>
    <lineage>
        <taxon>Bacteria</taxon>
        <taxon>Bacillati</taxon>
        <taxon>Actinomycetota</taxon>
        <taxon>Actinomycetes</taxon>
        <taxon>Kineosporiales</taxon>
        <taxon>Kineosporiaceae</taxon>
        <taxon>Kineosporia</taxon>
    </lineage>
</organism>
<dbReference type="NCBIfam" id="TIGR01509">
    <property type="entry name" value="HAD-SF-IA-v3"/>
    <property type="match status" value="1"/>
</dbReference>
<dbReference type="PANTHER" id="PTHR46193">
    <property type="entry name" value="6-PHOSPHOGLUCONATE PHOSPHATASE"/>
    <property type="match status" value="1"/>
</dbReference>